<dbReference type="AlphaFoldDB" id="A0A1G6SJL0"/>
<evidence type="ECO:0000259" key="1">
    <source>
        <dbReference type="Pfam" id="PF09423"/>
    </source>
</evidence>
<feature type="domain" description="PhoD-like phosphatase metallophosphatase" evidence="1">
    <location>
        <begin position="205"/>
        <end position="536"/>
    </location>
</feature>
<dbReference type="SUPFAM" id="SSF56300">
    <property type="entry name" value="Metallo-dependent phosphatases"/>
    <property type="match status" value="1"/>
</dbReference>
<dbReference type="InterPro" id="IPR052900">
    <property type="entry name" value="Phospholipid_Metab_Enz"/>
</dbReference>
<evidence type="ECO:0000313" key="4">
    <source>
        <dbReference type="Proteomes" id="UP000199603"/>
    </source>
</evidence>
<feature type="domain" description="Phospholipase D N-terminal" evidence="2">
    <location>
        <begin position="95"/>
        <end position="192"/>
    </location>
</feature>
<dbReference type="InterPro" id="IPR029052">
    <property type="entry name" value="Metallo-depent_PP-like"/>
</dbReference>
<evidence type="ECO:0000259" key="2">
    <source>
        <dbReference type="Pfam" id="PF16655"/>
    </source>
</evidence>
<dbReference type="PANTHER" id="PTHR43606:SF2">
    <property type="entry name" value="ALKALINE PHOSPHATASE FAMILY PROTEIN (AFU_ORTHOLOGUE AFUA_5G03860)"/>
    <property type="match status" value="1"/>
</dbReference>
<dbReference type="Pfam" id="PF16655">
    <property type="entry name" value="PhoD_N"/>
    <property type="match status" value="1"/>
</dbReference>
<dbReference type="InterPro" id="IPR038607">
    <property type="entry name" value="PhoD-like_sf"/>
</dbReference>
<dbReference type="Gene3D" id="2.60.40.380">
    <property type="entry name" value="Purple acid phosphatase-like, N-terminal"/>
    <property type="match status" value="1"/>
</dbReference>
<sequence length="572" mass="63610">MVQITQASVNASRVLRRYPPSSRFGRLDRSPAAPLLPAMPHSNRSARLDALLRSGRLSRRDLLSAAAGLGLLGLLGSGETRAQQGPRFVADPFQLGVASGYPTPEGFSLWTRLAPAPLQADGGIERDALVSVQWQVAEDEAFGKVVAEGRVRAVHELAYSVHVDVSGLRPDRVYFYRFIAGHAVSRSGRTRTAPALDAMPRALKFAFSSCQHYEQGHFNGYAQLLRDSPDLMVFLGDYIYENSWGDDLVRRHMGGEPYTLDEYRVRHAQYKTDPDLQDAHAALPWLLTWDDHEVDNDPAADESEHADPRFLLRRAAAYQAYYEHMPLPRRMRPRLDGSMPIHTRVDYGRLARFFVLDDRQYRSAMACPDPVKRGGSVTLDAATCAALEDPQRTMLGREQEAWLLRELESSDARWNLIAQQTLLTPMDNRAGAGRTVWTDGWDGYPHSQRALIEALARPGLSNPMVIGGDLHANVVANVQADPWGEAHTFAAEVCGTSMSSQGWPQSAYEALRADNPQLLHLNSDERGYVLVEIGRDAEVLLRSPETVKQRQSAVRTVGRYVVEDGVRGIRPA</sequence>
<dbReference type="Proteomes" id="UP000199603">
    <property type="component" value="Unassembled WGS sequence"/>
</dbReference>
<dbReference type="OrthoDB" id="327733at2"/>
<dbReference type="InterPro" id="IPR018946">
    <property type="entry name" value="PhoD-like_MPP"/>
</dbReference>
<gene>
    <name evidence="3" type="ORF">SAMN04488509_101513</name>
</gene>
<proteinExistence type="predicted"/>
<dbReference type="Gene3D" id="3.60.21.70">
    <property type="entry name" value="PhoD-like phosphatase"/>
    <property type="match status" value="1"/>
</dbReference>
<dbReference type="CDD" id="cd07389">
    <property type="entry name" value="MPP_PhoD"/>
    <property type="match status" value="1"/>
</dbReference>
<dbReference type="PANTHER" id="PTHR43606">
    <property type="entry name" value="PHOSPHATASE, PUTATIVE (AFU_ORTHOLOGUE AFUA_6G08710)-RELATED"/>
    <property type="match status" value="1"/>
</dbReference>
<accession>A0A1G6SJL0</accession>
<evidence type="ECO:0000313" key="3">
    <source>
        <dbReference type="EMBL" id="SDD16337.1"/>
    </source>
</evidence>
<reference evidence="3 4" key="1">
    <citation type="submission" date="2016-10" db="EMBL/GenBank/DDBJ databases">
        <authorList>
            <person name="de Groot N.N."/>
        </authorList>
    </citation>
    <scope>NUCLEOTIDE SEQUENCE [LARGE SCALE GENOMIC DNA]</scope>
    <source>
        <strain evidence="3 4">DSM 16957</strain>
    </source>
</reference>
<dbReference type="InterPro" id="IPR032093">
    <property type="entry name" value="PhoD_N"/>
</dbReference>
<organism evidence="3 4">
    <name type="scientific">Aquimonas voraii</name>
    <dbReference type="NCBI Taxonomy" id="265719"/>
    <lineage>
        <taxon>Bacteria</taxon>
        <taxon>Pseudomonadati</taxon>
        <taxon>Pseudomonadota</taxon>
        <taxon>Gammaproteobacteria</taxon>
        <taxon>Lysobacterales</taxon>
        <taxon>Lysobacteraceae</taxon>
        <taxon>Aquimonas</taxon>
    </lineage>
</organism>
<name>A0A1G6SJL0_9GAMM</name>
<dbReference type="Pfam" id="PF09423">
    <property type="entry name" value="PhoD"/>
    <property type="match status" value="1"/>
</dbReference>
<dbReference type="STRING" id="265719.SAMN04488509_101513"/>
<protein>
    <submittedName>
        <fullName evidence="3">Alkaline phosphatase D</fullName>
    </submittedName>
</protein>
<keyword evidence="4" id="KW-1185">Reference proteome</keyword>
<dbReference type="EMBL" id="FNAG01000001">
    <property type="protein sequence ID" value="SDD16337.1"/>
    <property type="molecule type" value="Genomic_DNA"/>
</dbReference>